<comment type="caution">
    <text evidence="1">The sequence shown here is derived from an EMBL/GenBank/DDBJ whole genome shotgun (WGS) entry which is preliminary data.</text>
</comment>
<gene>
    <name evidence="1" type="ORF">BUALT_Bualt10G0120900</name>
</gene>
<dbReference type="EMBL" id="WHWC01000010">
    <property type="protein sequence ID" value="KAG8375636.1"/>
    <property type="molecule type" value="Genomic_DNA"/>
</dbReference>
<accession>A0AAV6WYT1</accession>
<evidence type="ECO:0000313" key="2">
    <source>
        <dbReference type="Proteomes" id="UP000826271"/>
    </source>
</evidence>
<keyword evidence="2" id="KW-1185">Reference proteome</keyword>
<name>A0AAV6WYT1_9LAMI</name>
<dbReference type="Proteomes" id="UP000826271">
    <property type="component" value="Unassembled WGS sequence"/>
</dbReference>
<proteinExistence type="predicted"/>
<sequence>MRKKLNMPANSNTKTATDVAVAATCTTTTTVILDKATNFQASTDLLALPPTFPFSHNDNFTLPRSIFEGCSSNYSSDNSLFRPFSLGMDEKYGVDNKGILMDECSSYDNNADLFSIFNNDTELRRMSQNY</sequence>
<organism evidence="1 2">
    <name type="scientific">Buddleja alternifolia</name>
    <dbReference type="NCBI Taxonomy" id="168488"/>
    <lineage>
        <taxon>Eukaryota</taxon>
        <taxon>Viridiplantae</taxon>
        <taxon>Streptophyta</taxon>
        <taxon>Embryophyta</taxon>
        <taxon>Tracheophyta</taxon>
        <taxon>Spermatophyta</taxon>
        <taxon>Magnoliopsida</taxon>
        <taxon>eudicotyledons</taxon>
        <taxon>Gunneridae</taxon>
        <taxon>Pentapetalae</taxon>
        <taxon>asterids</taxon>
        <taxon>lamiids</taxon>
        <taxon>Lamiales</taxon>
        <taxon>Scrophulariaceae</taxon>
        <taxon>Buddlejeae</taxon>
        <taxon>Buddleja</taxon>
    </lineage>
</organism>
<evidence type="ECO:0000313" key="1">
    <source>
        <dbReference type="EMBL" id="KAG8375636.1"/>
    </source>
</evidence>
<reference evidence="1" key="1">
    <citation type="submission" date="2019-10" db="EMBL/GenBank/DDBJ databases">
        <authorList>
            <person name="Zhang R."/>
            <person name="Pan Y."/>
            <person name="Wang J."/>
            <person name="Ma R."/>
            <person name="Yu S."/>
        </authorList>
    </citation>
    <scope>NUCLEOTIDE SEQUENCE</scope>
    <source>
        <strain evidence="1">LA-IB0</strain>
        <tissue evidence="1">Leaf</tissue>
    </source>
</reference>
<dbReference type="AlphaFoldDB" id="A0AAV6WYT1"/>
<protein>
    <submittedName>
        <fullName evidence="1">Uncharacterized protein</fullName>
    </submittedName>
</protein>